<protein>
    <recommendedName>
        <fullName evidence="1">Protein FAR1-RELATED SEQUENCE</fullName>
    </recommendedName>
</protein>
<comment type="similarity">
    <text evidence="1">Belongs to the FHY3/FAR1 family.</text>
</comment>
<name>A0A811NG58_9POAL</name>
<feature type="domain" description="FAR1" evidence="2">
    <location>
        <begin position="199"/>
        <end position="285"/>
    </location>
</feature>
<dbReference type="PANTHER" id="PTHR31669:SF145">
    <property type="entry name" value="PROTEIN FAR1-RELATED SEQUENCE"/>
    <property type="match status" value="1"/>
</dbReference>
<evidence type="ECO:0000313" key="4">
    <source>
        <dbReference type="Proteomes" id="UP000604825"/>
    </source>
</evidence>
<keyword evidence="1" id="KW-0862">Zinc</keyword>
<gene>
    <name evidence="3" type="ORF">NCGR_LOCUS15892</name>
</gene>
<evidence type="ECO:0000259" key="2">
    <source>
        <dbReference type="Pfam" id="PF03101"/>
    </source>
</evidence>
<comment type="subcellular location">
    <subcellularLocation>
        <location evidence="1">Nucleus</location>
    </subcellularLocation>
</comment>
<keyword evidence="1" id="KW-0479">Metal-binding</keyword>
<evidence type="ECO:0000313" key="3">
    <source>
        <dbReference type="EMBL" id="CAD6223484.1"/>
    </source>
</evidence>
<proteinExistence type="inferred from homology"/>
<evidence type="ECO:0000256" key="1">
    <source>
        <dbReference type="RuleBase" id="RU367018"/>
    </source>
</evidence>
<dbReference type="InterPro" id="IPR031052">
    <property type="entry name" value="FHY3/FAR1"/>
</dbReference>
<dbReference type="GO" id="GO:0005634">
    <property type="term" value="C:nucleus"/>
    <property type="evidence" value="ECO:0007669"/>
    <property type="project" value="UniProtKB-SubCell"/>
</dbReference>
<dbReference type="Proteomes" id="UP000604825">
    <property type="component" value="Unassembled WGS sequence"/>
</dbReference>
<organism evidence="3 4">
    <name type="scientific">Miscanthus lutarioriparius</name>
    <dbReference type="NCBI Taxonomy" id="422564"/>
    <lineage>
        <taxon>Eukaryota</taxon>
        <taxon>Viridiplantae</taxon>
        <taxon>Streptophyta</taxon>
        <taxon>Embryophyta</taxon>
        <taxon>Tracheophyta</taxon>
        <taxon>Spermatophyta</taxon>
        <taxon>Magnoliopsida</taxon>
        <taxon>Liliopsida</taxon>
        <taxon>Poales</taxon>
        <taxon>Poaceae</taxon>
        <taxon>PACMAD clade</taxon>
        <taxon>Panicoideae</taxon>
        <taxon>Andropogonodae</taxon>
        <taxon>Andropogoneae</taxon>
        <taxon>Saccharinae</taxon>
        <taxon>Miscanthus</taxon>
    </lineage>
</organism>
<accession>A0A811NG58</accession>
<keyword evidence="1" id="KW-0539">Nucleus</keyword>
<dbReference type="OrthoDB" id="2402896at2759"/>
<dbReference type="InterPro" id="IPR004330">
    <property type="entry name" value="FAR1_DNA_bnd_dom"/>
</dbReference>
<dbReference type="Pfam" id="PF03101">
    <property type="entry name" value="FAR1"/>
    <property type="match status" value="2"/>
</dbReference>
<keyword evidence="4" id="KW-1185">Reference proteome</keyword>
<dbReference type="PANTHER" id="PTHR31669">
    <property type="entry name" value="PROTEIN FAR1-RELATED SEQUENCE 10-RELATED"/>
    <property type="match status" value="1"/>
</dbReference>
<comment type="function">
    <text evidence="1">Putative transcription activator involved in regulating light control of development.</text>
</comment>
<reference evidence="3" key="1">
    <citation type="submission" date="2020-10" db="EMBL/GenBank/DDBJ databases">
        <authorList>
            <person name="Han B."/>
            <person name="Lu T."/>
            <person name="Zhao Q."/>
            <person name="Huang X."/>
            <person name="Zhao Y."/>
        </authorList>
    </citation>
    <scope>NUCLEOTIDE SEQUENCE</scope>
</reference>
<dbReference type="AlphaFoldDB" id="A0A811NG58"/>
<feature type="domain" description="FAR1" evidence="2">
    <location>
        <begin position="70"/>
        <end position="157"/>
    </location>
</feature>
<dbReference type="EMBL" id="CAJGYO010000004">
    <property type="protein sequence ID" value="CAD6223484.1"/>
    <property type="molecule type" value="Genomic_DNA"/>
</dbReference>
<keyword evidence="1" id="KW-0863">Zinc-finger</keyword>
<sequence length="621" mass="70043">MPSASGKKDPQVTPRPATGPPLTVLMLFLDGQDAMADVAAADVNPAIDSCDEKMLPKVNMLFDGESDAYEFYIAYAEKVDFFVRRSTLWTTSKNIITRRTFVCSREGFQEKKKGAKEAKCPRPETRIGCPASLTIRLTANGKYRLTEFVPNHNHQLATACTVHMLKAKKIRHKARAARENLADDTVSTPEFENEDEAYEFYSIYAGKIGFSMRRASMTVNTENVITRRMFVCSKEGFREKKRGAKRVKNPRPETRTGCPACMVIRLGTNGKYQVTEFVTCHNHQLGAAAASDLVMTSGSTENGQDDGVDQADRSLDDSVHKQNLINGSATLNSLEECNFKRCLFDCEDEDEFVTAWKEMLEKYDLEDNQWLADLFSIKEKWSLAYGCDAFFADMKSVQQKESLTEMEADVNANHSTKKPPSMRMLRQAANVYTPAFKMFEREFELYMDCMLYICGEMGTIFEYRISVEDKPRDHFVLDTRNIKDLPIQYIVKRWRKDAKSGSSNGDCAFSFDGDPDSLHIKRYNFLCRMFSIAAARAATSAESFAYMENQSNILMDQIEQVIQTRPPDIADLIGANCDRTQNSVDNIVAEGIHSHTNFLNGSTDGSLTFPFTLGAGTLDYR</sequence>
<dbReference type="GO" id="GO:0008270">
    <property type="term" value="F:zinc ion binding"/>
    <property type="evidence" value="ECO:0007669"/>
    <property type="project" value="UniProtKB-UniRule"/>
</dbReference>
<comment type="caution">
    <text evidence="3">The sequence shown here is derived from an EMBL/GenBank/DDBJ whole genome shotgun (WGS) entry which is preliminary data.</text>
</comment>
<dbReference type="GO" id="GO:0006355">
    <property type="term" value="P:regulation of DNA-templated transcription"/>
    <property type="evidence" value="ECO:0007669"/>
    <property type="project" value="UniProtKB-UniRule"/>
</dbReference>